<feature type="signal peptide" evidence="1">
    <location>
        <begin position="1"/>
        <end position="20"/>
    </location>
</feature>
<organism evidence="2">
    <name type="scientific">Ixodes ricinus</name>
    <name type="common">Common tick</name>
    <name type="synonym">Acarus ricinus</name>
    <dbReference type="NCBI Taxonomy" id="34613"/>
    <lineage>
        <taxon>Eukaryota</taxon>
        <taxon>Metazoa</taxon>
        <taxon>Ecdysozoa</taxon>
        <taxon>Arthropoda</taxon>
        <taxon>Chelicerata</taxon>
        <taxon>Arachnida</taxon>
        <taxon>Acari</taxon>
        <taxon>Parasitiformes</taxon>
        <taxon>Ixodida</taxon>
        <taxon>Ixodoidea</taxon>
        <taxon>Ixodidae</taxon>
        <taxon>Ixodinae</taxon>
        <taxon>Ixodes</taxon>
    </lineage>
</organism>
<dbReference type="AlphaFoldDB" id="V5HAN7"/>
<reference evidence="2" key="1">
    <citation type="journal article" date="2015" name="Sci. Rep.">
        <title>Tissue- and time-dependent transcription in Ixodes ricinus salivary glands and midguts when blood feeding on the vertebrate host.</title>
        <authorList>
            <person name="Kotsyfakis M."/>
            <person name="Schwarz A."/>
            <person name="Erhart J."/>
            <person name="Ribeiro J.M."/>
        </authorList>
    </citation>
    <scope>NUCLEOTIDE SEQUENCE</scope>
    <source>
        <tissue evidence="2">Salivary gland and midgut</tissue>
    </source>
</reference>
<sequence>MRTIVLLAVIALGGVSLIMGDTNRRHHYGVSFDNGTCKYRKYKTTNERNRKGFLNKLNKVTLVVINRTLDNSNRKDNLTVRRGRRSVQTTMEVDIQRDTNITSTRTNFRLVPGTSPNLLT</sequence>
<evidence type="ECO:0000256" key="1">
    <source>
        <dbReference type="SAM" id="SignalP"/>
    </source>
</evidence>
<name>V5HAN7_IXORI</name>
<proteinExistence type="evidence at transcript level"/>
<feature type="chain" id="PRO_5004737844" evidence="1">
    <location>
        <begin position="21"/>
        <end position="120"/>
    </location>
</feature>
<protein>
    <submittedName>
        <fullName evidence="2">Putative secreted salivary peptide of 9.41 kDa</fullName>
    </submittedName>
</protein>
<accession>V5HAN7</accession>
<dbReference type="EMBL" id="GANP01014320">
    <property type="protein sequence ID" value="JAB70148.1"/>
    <property type="molecule type" value="mRNA"/>
</dbReference>
<evidence type="ECO:0000313" key="2">
    <source>
        <dbReference type="EMBL" id="JAB70148.1"/>
    </source>
</evidence>
<keyword evidence="1" id="KW-0732">Signal</keyword>